<name>A0AAN7AF98_9PEZI</name>
<feature type="region of interest" description="Disordered" evidence="1">
    <location>
        <begin position="1"/>
        <end position="20"/>
    </location>
</feature>
<dbReference type="AlphaFoldDB" id="A0AAN7AF98"/>
<keyword evidence="3" id="KW-1185">Reference proteome</keyword>
<reference evidence="2" key="1">
    <citation type="journal article" date="2023" name="Mol. Phylogenet. Evol.">
        <title>Genome-scale phylogeny and comparative genomics of the fungal order Sordariales.</title>
        <authorList>
            <person name="Hensen N."/>
            <person name="Bonometti L."/>
            <person name="Westerberg I."/>
            <person name="Brannstrom I.O."/>
            <person name="Guillou S."/>
            <person name="Cros-Aarteil S."/>
            <person name="Calhoun S."/>
            <person name="Haridas S."/>
            <person name="Kuo A."/>
            <person name="Mondo S."/>
            <person name="Pangilinan J."/>
            <person name="Riley R."/>
            <person name="LaButti K."/>
            <person name="Andreopoulos B."/>
            <person name="Lipzen A."/>
            <person name="Chen C."/>
            <person name="Yan M."/>
            <person name="Daum C."/>
            <person name="Ng V."/>
            <person name="Clum A."/>
            <person name="Steindorff A."/>
            <person name="Ohm R.A."/>
            <person name="Martin F."/>
            <person name="Silar P."/>
            <person name="Natvig D.O."/>
            <person name="Lalanne C."/>
            <person name="Gautier V."/>
            <person name="Ament-Velasquez S.L."/>
            <person name="Kruys A."/>
            <person name="Hutchinson M.I."/>
            <person name="Powell A.J."/>
            <person name="Barry K."/>
            <person name="Miller A.N."/>
            <person name="Grigoriev I.V."/>
            <person name="Debuchy R."/>
            <person name="Gladieux P."/>
            <person name="Hiltunen Thoren M."/>
            <person name="Johannesson H."/>
        </authorList>
    </citation>
    <scope>NUCLEOTIDE SEQUENCE</scope>
    <source>
        <strain evidence="2">PSN309</strain>
    </source>
</reference>
<comment type="caution">
    <text evidence="2">The sequence shown here is derived from an EMBL/GenBank/DDBJ whole genome shotgun (WGS) entry which is preliminary data.</text>
</comment>
<accession>A0AAN7AF98</accession>
<evidence type="ECO:0000313" key="3">
    <source>
        <dbReference type="Proteomes" id="UP001302126"/>
    </source>
</evidence>
<sequence>MHSIRGATGSQTDNKPRSQDRETAVHFLHLSWSPRRHDFLPRDAFQRPAFLLCPISPGAQGTVMFFGIGFRAFLGFEFRTVWFPYLLFRCTVPAVSFITVRQCCRFNELDALSGSINTPLSDPCRQTPPSRGLAPLERSFVFPVTHSHGSPSFHKAYFSCLVLLKRNSYDSSLPPTRLKPFYPLDFNDQLKPILFSMLKRDLDKTAFVDLHPILTALTSTS</sequence>
<protein>
    <submittedName>
        <fullName evidence="2">Uncharacterized protein</fullName>
    </submittedName>
</protein>
<proteinExistence type="predicted"/>
<dbReference type="EMBL" id="MU864529">
    <property type="protein sequence ID" value="KAK4183715.1"/>
    <property type="molecule type" value="Genomic_DNA"/>
</dbReference>
<evidence type="ECO:0000256" key="1">
    <source>
        <dbReference type="SAM" id="MobiDB-lite"/>
    </source>
</evidence>
<organism evidence="2 3">
    <name type="scientific">Podospora australis</name>
    <dbReference type="NCBI Taxonomy" id="1536484"/>
    <lineage>
        <taxon>Eukaryota</taxon>
        <taxon>Fungi</taxon>
        <taxon>Dikarya</taxon>
        <taxon>Ascomycota</taxon>
        <taxon>Pezizomycotina</taxon>
        <taxon>Sordariomycetes</taxon>
        <taxon>Sordariomycetidae</taxon>
        <taxon>Sordariales</taxon>
        <taxon>Podosporaceae</taxon>
        <taxon>Podospora</taxon>
    </lineage>
</organism>
<dbReference type="Proteomes" id="UP001302126">
    <property type="component" value="Unassembled WGS sequence"/>
</dbReference>
<evidence type="ECO:0000313" key="2">
    <source>
        <dbReference type="EMBL" id="KAK4183715.1"/>
    </source>
</evidence>
<gene>
    <name evidence="2" type="ORF">QBC35DRAFT_90520</name>
</gene>
<reference evidence="2" key="2">
    <citation type="submission" date="2023-05" db="EMBL/GenBank/DDBJ databases">
        <authorList>
            <consortium name="Lawrence Berkeley National Laboratory"/>
            <person name="Steindorff A."/>
            <person name="Hensen N."/>
            <person name="Bonometti L."/>
            <person name="Westerberg I."/>
            <person name="Brannstrom I.O."/>
            <person name="Guillou S."/>
            <person name="Cros-Aarteil S."/>
            <person name="Calhoun S."/>
            <person name="Haridas S."/>
            <person name="Kuo A."/>
            <person name="Mondo S."/>
            <person name="Pangilinan J."/>
            <person name="Riley R."/>
            <person name="Labutti K."/>
            <person name="Andreopoulos B."/>
            <person name="Lipzen A."/>
            <person name="Chen C."/>
            <person name="Yanf M."/>
            <person name="Daum C."/>
            <person name="Ng V."/>
            <person name="Clum A."/>
            <person name="Ohm R."/>
            <person name="Martin F."/>
            <person name="Silar P."/>
            <person name="Natvig D."/>
            <person name="Lalanne C."/>
            <person name="Gautier V."/>
            <person name="Ament-Velasquez S.L."/>
            <person name="Kruys A."/>
            <person name="Hutchinson M.I."/>
            <person name="Powell A.J."/>
            <person name="Barry K."/>
            <person name="Miller A.N."/>
            <person name="Grigoriev I.V."/>
            <person name="Debuchy R."/>
            <person name="Gladieux P."/>
            <person name="Thoren M.H."/>
            <person name="Johannesson H."/>
        </authorList>
    </citation>
    <scope>NUCLEOTIDE SEQUENCE</scope>
    <source>
        <strain evidence="2">PSN309</strain>
    </source>
</reference>